<keyword evidence="3" id="KW-1185">Reference proteome</keyword>
<dbReference type="HOGENOM" id="CLU_2485930_0_0_1"/>
<evidence type="ECO:0000256" key="1">
    <source>
        <dbReference type="SAM" id="Phobius"/>
    </source>
</evidence>
<keyword evidence="1" id="KW-0812">Transmembrane</keyword>
<evidence type="ECO:0000313" key="2">
    <source>
        <dbReference type="EnsemblMetazoa" id="MESCA011304-PA"/>
    </source>
</evidence>
<reference evidence="3" key="1">
    <citation type="submission" date="2013-02" db="EMBL/GenBank/DDBJ databases">
        <authorList>
            <person name="Hughes D."/>
        </authorList>
    </citation>
    <scope>NUCLEOTIDE SEQUENCE</scope>
    <source>
        <strain>Durham</strain>
        <strain evidence="3">NC isolate 2 -- Noor lab</strain>
    </source>
</reference>
<organism evidence="2 3">
    <name type="scientific">Megaselia scalaris</name>
    <name type="common">Humpbacked fly</name>
    <name type="synonym">Phora scalaris</name>
    <dbReference type="NCBI Taxonomy" id="36166"/>
    <lineage>
        <taxon>Eukaryota</taxon>
        <taxon>Metazoa</taxon>
        <taxon>Ecdysozoa</taxon>
        <taxon>Arthropoda</taxon>
        <taxon>Hexapoda</taxon>
        <taxon>Insecta</taxon>
        <taxon>Pterygota</taxon>
        <taxon>Neoptera</taxon>
        <taxon>Endopterygota</taxon>
        <taxon>Diptera</taxon>
        <taxon>Brachycera</taxon>
        <taxon>Muscomorpha</taxon>
        <taxon>Platypezoidea</taxon>
        <taxon>Phoridae</taxon>
        <taxon>Megaseliini</taxon>
        <taxon>Megaselia</taxon>
    </lineage>
</organism>
<dbReference type="EMBL" id="CAQQ02187293">
    <property type="status" value="NOT_ANNOTATED_CDS"/>
    <property type="molecule type" value="Genomic_DNA"/>
</dbReference>
<dbReference type="Proteomes" id="UP000015102">
    <property type="component" value="Unassembled WGS sequence"/>
</dbReference>
<protein>
    <submittedName>
        <fullName evidence="2">Uncharacterized protein</fullName>
    </submittedName>
</protein>
<keyword evidence="1" id="KW-0472">Membrane</keyword>
<proteinExistence type="predicted"/>
<keyword evidence="1" id="KW-1133">Transmembrane helix</keyword>
<sequence>MECINRKQLFHIFITKEMLTIWFLLPLCHGGGVGTLHIASAYMVGDDNSIPPQIEHVRSHPNYKIWSDCSEKAINFGKPIDLTILIK</sequence>
<accession>T1H4T6</accession>
<dbReference type="EnsemblMetazoa" id="MESCA011304-RA">
    <property type="protein sequence ID" value="MESCA011304-PA"/>
    <property type="gene ID" value="MESCA011304"/>
</dbReference>
<evidence type="ECO:0000313" key="3">
    <source>
        <dbReference type="Proteomes" id="UP000015102"/>
    </source>
</evidence>
<dbReference type="EMBL" id="CAQQ02187292">
    <property type="status" value="NOT_ANNOTATED_CDS"/>
    <property type="molecule type" value="Genomic_DNA"/>
</dbReference>
<reference evidence="2" key="2">
    <citation type="submission" date="2015-06" db="UniProtKB">
        <authorList>
            <consortium name="EnsemblMetazoa"/>
        </authorList>
    </citation>
    <scope>IDENTIFICATION</scope>
</reference>
<name>T1H4T6_MEGSC</name>
<dbReference type="AlphaFoldDB" id="T1H4T6"/>
<feature type="transmembrane region" description="Helical" evidence="1">
    <location>
        <begin position="21"/>
        <end position="44"/>
    </location>
</feature>